<evidence type="ECO:0000313" key="2">
    <source>
        <dbReference type="EMBL" id="HIV23430.1"/>
    </source>
</evidence>
<dbReference type="AlphaFoldDB" id="A0A9D1NYY9"/>
<protein>
    <submittedName>
        <fullName evidence="2">Uncharacterized protein</fullName>
    </submittedName>
</protein>
<keyword evidence="1" id="KW-1133">Transmembrane helix</keyword>
<feature type="transmembrane region" description="Helical" evidence="1">
    <location>
        <begin position="136"/>
        <end position="159"/>
    </location>
</feature>
<evidence type="ECO:0000256" key="1">
    <source>
        <dbReference type="SAM" id="Phobius"/>
    </source>
</evidence>
<name>A0A9D1NYY9_9FIRM</name>
<reference evidence="2" key="2">
    <citation type="journal article" date="2021" name="PeerJ">
        <title>Extensive microbial diversity within the chicken gut microbiome revealed by metagenomics and culture.</title>
        <authorList>
            <person name="Gilroy R."/>
            <person name="Ravi A."/>
            <person name="Getino M."/>
            <person name="Pursley I."/>
            <person name="Horton D.L."/>
            <person name="Alikhan N.F."/>
            <person name="Baker D."/>
            <person name="Gharbi K."/>
            <person name="Hall N."/>
            <person name="Watson M."/>
            <person name="Adriaenssens E.M."/>
            <person name="Foster-Nyarko E."/>
            <person name="Jarju S."/>
            <person name="Secka A."/>
            <person name="Antonio M."/>
            <person name="Oren A."/>
            <person name="Chaudhuri R.R."/>
            <person name="La Ragione R."/>
            <person name="Hildebrand F."/>
            <person name="Pallen M.J."/>
        </authorList>
    </citation>
    <scope>NUCLEOTIDE SEQUENCE</scope>
    <source>
        <strain evidence="2">ChiBcec6-7307</strain>
    </source>
</reference>
<dbReference type="EMBL" id="DVOS01000048">
    <property type="protein sequence ID" value="HIV23430.1"/>
    <property type="molecule type" value="Genomic_DNA"/>
</dbReference>
<reference evidence="2" key="1">
    <citation type="submission" date="2020-10" db="EMBL/GenBank/DDBJ databases">
        <authorList>
            <person name="Gilroy R."/>
        </authorList>
    </citation>
    <scope>NUCLEOTIDE SEQUENCE</scope>
    <source>
        <strain evidence="2">ChiBcec6-7307</strain>
    </source>
</reference>
<comment type="caution">
    <text evidence="2">The sequence shown here is derived from an EMBL/GenBank/DDBJ whole genome shotgun (WGS) entry which is preliminary data.</text>
</comment>
<keyword evidence="1" id="KW-0812">Transmembrane</keyword>
<dbReference type="Proteomes" id="UP000886889">
    <property type="component" value="Unassembled WGS sequence"/>
</dbReference>
<keyword evidence="1" id="KW-0472">Membrane</keyword>
<evidence type="ECO:0000313" key="3">
    <source>
        <dbReference type="Proteomes" id="UP000886889"/>
    </source>
</evidence>
<accession>A0A9D1NYY9</accession>
<organism evidence="2 3">
    <name type="scientific">Candidatus Merdiplasma excrementigallinarum</name>
    <dbReference type="NCBI Taxonomy" id="2840864"/>
    <lineage>
        <taxon>Bacteria</taxon>
        <taxon>Bacillati</taxon>
        <taxon>Bacillota</taxon>
        <taxon>Clostridia</taxon>
        <taxon>Lachnospirales</taxon>
        <taxon>Lachnospiraceae</taxon>
        <taxon>Lachnospiraceae incertae sedis</taxon>
        <taxon>Candidatus Merdiplasma</taxon>
    </lineage>
</organism>
<proteinExistence type="predicted"/>
<gene>
    <name evidence="2" type="ORF">IAC80_05775</name>
</gene>
<sequence length="375" mass="42584">MADKRKTSNILVCESQEVLYQRAIKKMNADRLIVQFAYKIENYETAAVMFDEVGDYEDARELAKRCRRLAEEARGEEKKDLYRRAMESRDNAQSEQEYERVAEAFGSLGDYGDASQKERECRDVIRKMQTKRRRKISIAVLILVIIAGAVTAGFATGFFRYLKGIGYYYMEAYDRARLAFETVPGLLDSGQWQERCDAKLESQELAAEEEALRAAKAGDTVTIGENSWLVLERQGNEALLILNQVKKDGPFYHVPYQEEGGSADWEASSLRKDLNGEILTETFTEQEQAMLLPVAENGDRMRILTEQETEDYGEILNKMSGVDYWIAAQGEQENRIMFVSGGGILMRQGYPADSNQLSVRPVIRINCPGTAEEET</sequence>